<gene>
    <name evidence="1" type="ORF">CTRU02_208330</name>
</gene>
<organism evidence="1 2">
    <name type="scientific">Colletotrichum truncatum</name>
    <name type="common">Anthracnose fungus</name>
    <name type="synonym">Colletotrichum capsici</name>
    <dbReference type="NCBI Taxonomy" id="5467"/>
    <lineage>
        <taxon>Eukaryota</taxon>
        <taxon>Fungi</taxon>
        <taxon>Dikarya</taxon>
        <taxon>Ascomycota</taxon>
        <taxon>Pezizomycotina</taxon>
        <taxon>Sordariomycetes</taxon>
        <taxon>Hypocreomycetidae</taxon>
        <taxon>Glomerellales</taxon>
        <taxon>Glomerellaceae</taxon>
        <taxon>Colletotrichum</taxon>
        <taxon>Colletotrichum truncatum species complex</taxon>
    </lineage>
</organism>
<dbReference type="Proteomes" id="UP000805649">
    <property type="component" value="Unassembled WGS sequence"/>
</dbReference>
<keyword evidence="2" id="KW-1185">Reference proteome</keyword>
<protein>
    <submittedName>
        <fullName evidence="1">Uncharacterized protein</fullName>
    </submittedName>
</protein>
<comment type="caution">
    <text evidence="1">The sequence shown here is derived from an EMBL/GenBank/DDBJ whole genome shotgun (WGS) entry which is preliminary data.</text>
</comment>
<evidence type="ECO:0000313" key="1">
    <source>
        <dbReference type="EMBL" id="KAL0936115.1"/>
    </source>
</evidence>
<proteinExistence type="predicted"/>
<name>A0ACC3YVZ0_COLTU</name>
<reference evidence="1 2" key="1">
    <citation type="journal article" date="2020" name="Phytopathology">
        <title>Genome Sequence Resources of Colletotrichum truncatum, C. plurivorum, C. musicola, and C. sojae: Four Species Pathogenic to Soybean (Glycine max).</title>
        <authorList>
            <person name="Rogerio F."/>
            <person name="Boufleur T.R."/>
            <person name="Ciampi-Guillardi M."/>
            <person name="Sukno S.A."/>
            <person name="Thon M.R."/>
            <person name="Massola Junior N.S."/>
            <person name="Baroncelli R."/>
        </authorList>
    </citation>
    <scope>NUCLEOTIDE SEQUENCE [LARGE SCALE GENOMIC DNA]</scope>
    <source>
        <strain evidence="1 2">CMES1059</strain>
    </source>
</reference>
<dbReference type="EMBL" id="VUJX02000005">
    <property type="protein sequence ID" value="KAL0936115.1"/>
    <property type="molecule type" value="Genomic_DNA"/>
</dbReference>
<sequence>MSEKDELADTIPPSYKEASQPGQDVCQPTTLVLKNQSIHALTPESPPLYRLSLGISELSEITTEVELFHVEPRKDGSGRDRHIYDLRCMRTGPGGLLALPSDSPRYYIQRATRRIPGLQDLGVKKGLSIIPGTTRSTAVPVDVYGKTSKYNITNFVKGGAAVFSTKGHEWTDAQGNAVAVMHDDTDKRHSLIVTAALPSAQLHMLVALWCCHVWEYGIAHAEKVHEGLDGGNFI</sequence>
<evidence type="ECO:0000313" key="2">
    <source>
        <dbReference type="Proteomes" id="UP000805649"/>
    </source>
</evidence>
<accession>A0ACC3YVZ0</accession>